<feature type="domain" description="CYTH" evidence="2">
    <location>
        <begin position="4"/>
        <end position="152"/>
    </location>
</feature>
<dbReference type="Proteomes" id="UP000056750">
    <property type="component" value="Chromosome"/>
</dbReference>
<protein>
    <recommendedName>
        <fullName evidence="2">CYTH domain-containing protein</fullName>
    </recommendedName>
</protein>
<reference evidence="3 5" key="1">
    <citation type="submission" date="2015-12" db="EMBL/GenBank/DDBJ databases">
        <title>Intraspecies pangenome expansion in the marine bacterium Alteromonas.</title>
        <authorList>
            <person name="Lopez-Perez M."/>
            <person name="Rodriguez-Valera F."/>
        </authorList>
    </citation>
    <scope>NUCLEOTIDE SEQUENCE [LARGE SCALE GENOMIC DNA]</scope>
    <source>
        <strain evidence="3 5">LMG 21861</strain>
    </source>
</reference>
<sequence length="175" mass="19952">MQTEWEFERKFLVSYVPEGLLDTRKPVAIRQGYLATEPDKHIRIRDEGGNYTMAVKQGVGLKRRDTRIALDSEQFADLWPLTQNMRVEKQRYRIDFFGAQLVVDIFTGNLAPLKVVEVEFDSEMSSRQFLPPDFAETEVTHKKEFQNVALARFGLPDMVIASGSMNSASIFAGSI</sequence>
<dbReference type="PANTHER" id="PTHR40114">
    <property type="entry name" value="SLR0698 PROTEIN"/>
    <property type="match status" value="1"/>
</dbReference>
<accession>A0AAW7Z1I8</accession>
<dbReference type="GeneID" id="83257065"/>
<evidence type="ECO:0000313" key="5">
    <source>
        <dbReference type="Proteomes" id="UP000056750"/>
    </source>
</evidence>
<gene>
    <name evidence="3" type="ORF">AVL57_05245</name>
    <name evidence="4" type="ORF">Q4527_03080</name>
</gene>
<dbReference type="RefSeq" id="WP_057793706.1">
    <property type="nucleotide sequence ID" value="NZ_CANLMS010000002.1"/>
</dbReference>
<feature type="active site" description="Proton acceptor" evidence="1">
    <location>
        <position position="33"/>
    </location>
</feature>
<dbReference type="PANTHER" id="PTHR40114:SF1">
    <property type="entry name" value="SLR0698 PROTEIN"/>
    <property type="match status" value="1"/>
</dbReference>
<dbReference type="KEGG" id="asq:AVL57_05245"/>
<evidence type="ECO:0000313" key="6">
    <source>
        <dbReference type="Proteomes" id="UP001170717"/>
    </source>
</evidence>
<dbReference type="PIRSF" id="PIRSF016487">
    <property type="entry name" value="CYTH_UCP016487"/>
    <property type="match status" value="1"/>
</dbReference>
<evidence type="ECO:0000256" key="1">
    <source>
        <dbReference type="PIRSR" id="PIRSR016487-1"/>
    </source>
</evidence>
<dbReference type="InterPro" id="IPR023577">
    <property type="entry name" value="CYTH_domain"/>
</dbReference>
<dbReference type="EMBL" id="CP013926">
    <property type="protein sequence ID" value="AMJ73429.1"/>
    <property type="molecule type" value="Genomic_DNA"/>
</dbReference>
<reference evidence="4" key="2">
    <citation type="submission" date="2023-07" db="EMBL/GenBank/DDBJ databases">
        <title>Genome content predicts the carbon catabolic preferences of heterotrophic bacteria.</title>
        <authorList>
            <person name="Gralka M."/>
        </authorList>
    </citation>
    <scope>NUCLEOTIDE SEQUENCE</scope>
    <source>
        <strain evidence="4">F2M12</strain>
    </source>
</reference>
<keyword evidence="5" id="KW-1185">Reference proteome</keyword>
<dbReference type="SMART" id="SM01118">
    <property type="entry name" value="CYTH"/>
    <property type="match status" value="1"/>
</dbReference>
<name>A0AAW7Z1I8_9ALTE</name>
<dbReference type="Proteomes" id="UP001170717">
    <property type="component" value="Unassembled WGS sequence"/>
</dbReference>
<organism evidence="4 6">
    <name type="scientific">Alteromonas stellipolaris</name>
    <dbReference type="NCBI Taxonomy" id="233316"/>
    <lineage>
        <taxon>Bacteria</taxon>
        <taxon>Pseudomonadati</taxon>
        <taxon>Pseudomonadota</taxon>
        <taxon>Gammaproteobacteria</taxon>
        <taxon>Alteromonadales</taxon>
        <taxon>Alteromonadaceae</taxon>
        <taxon>Alteromonas/Salinimonas group</taxon>
        <taxon>Alteromonas</taxon>
    </lineage>
</organism>
<evidence type="ECO:0000313" key="4">
    <source>
        <dbReference type="EMBL" id="MDO6576353.1"/>
    </source>
</evidence>
<dbReference type="InterPro" id="IPR012042">
    <property type="entry name" value="NeuTTM/CthTTM-like"/>
</dbReference>
<dbReference type="SUPFAM" id="SSF55154">
    <property type="entry name" value="CYTH-like phosphatases"/>
    <property type="match status" value="1"/>
</dbReference>
<dbReference type="AlphaFoldDB" id="A0AAW7Z1I8"/>
<evidence type="ECO:0000259" key="2">
    <source>
        <dbReference type="SMART" id="SM01118"/>
    </source>
</evidence>
<dbReference type="Gene3D" id="2.40.320.10">
    <property type="entry name" value="Hypothetical Protein Pfu-838710-001"/>
    <property type="match status" value="1"/>
</dbReference>
<evidence type="ECO:0000313" key="3">
    <source>
        <dbReference type="EMBL" id="AMJ73429.1"/>
    </source>
</evidence>
<proteinExistence type="predicted"/>
<dbReference type="InterPro" id="IPR033469">
    <property type="entry name" value="CYTH-like_dom_sf"/>
</dbReference>
<dbReference type="EMBL" id="JAUOQI010000002">
    <property type="protein sequence ID" value="MDO6576353.1"/>
    <property type="molecule type" value="Genomic_DNA"/>
</dbReference>